<dbReference type="InterPro" id="IPR001078">
    <property type="entry name" value="2-oxoacid_DH_actylTfrase"/>
</dbReference>
<dbReference type="Gene3D" id="3.30.559.10">
    <property type="entry name" value="Chloramphenicol acetyltransferase-like domain"/>
    <property type="match status" value="1"/>
</dbReference>
<dbReference type="InterPro" id="IPR011053">
    <property type="entry name" value="Single_hybrid_motif"/>
</dbReference>
<evidence type="ECO:0000313" key="11">
    <source>
        <dbReference type="Proteomes" id="UP000655410"/>
    </source>
</evidence>
<dbReference type="InterPro" id="IPR003016">
    <property type="entry name" value="2-oxoA_DH_lipoyl-BS"/>
</dbReference>
<dbReference type="Gene3D" id="2.40.50.100">
    <property type="match status" value="1"/>
</dbReference>
<dbReference type="PANTHER" id="PTHR43178:SF5">
    <property type="entry name" value="LIPOAMIDE ACYLTRANSFERASE COMPONENT OF BRANCHED-CHAIN ALPHA-KETO ACID DEHYDROGENASE COMPLEX, MITOCHONDRIAL"/>
    <property type="match status" value="1"/>
</dbReference>
<evidence type="ECO:0000256" key="4">
    <source>
        <dbReference type="ARBA" id="ARBA00022823"/>
    </source>
</evidence>
<dbReference type="PANTHER" id="PTHR43178">
    <property type="entry name" value="DIHYDROLIPOAMIDE ACETYLTRANSFERASE COMPONENT OF PYRUVATE DEHYDROGENASE COMPLEX"/>
    <property type="match status" value="1"/>
</dbReference>
<dbReference type="PROSITE" id="PS50968">
    <property type="entry name" value="BIOTINYL_LIPOYL"/>
    <property type="match status" value="1"/>
</dbReference>
<evidence type="ECO:0000256" key="1">
    <source>
        <dbReference type="ARBA" id="ARBA00001938"/>
    </source>
</evidence>
<evidence type="ECO:0000259" key="8">
    <source>
        <dbReference type="PROSITE" id="PS50968"/>
    </source>
</evidence>
<dbReference type="Proteomes" id="UP000655410">
    <property type="component" value="Unassembled WGS sequence"/>
</dbReference>
<evidence type="ECO:0000256" key="7">
    <source>
        <dbReference type="SAM" id="MobiDB-lite"/>
    </source>
</evidence>
<keyword evidence="5 6" id="KW-0012">Acyltransferase</keyword>
<keyword evidence="3 6" id="KW-0808">Transferase</keyword>
<dbReference type="Pfam" id="PF00364">
    <property type="entry name" value="Biotin_lipoyl"/>
    <property type="match status" value="1"/>
</dbReference>
<organism evidence="10 11">
    <name type="scientific">Nocardioides phosphati</name>
    <dbReference type="NCBI Taxonomy" id="1867775"/>
    <lineage>
        <taxon>Bacteria</taxon>
        <taxon>Bacillati</taxon>
        <taxon>Actinomycetota</taxon>
        <taxon>Actinomycetes</taxon>
        <taxon>Propionibacteriales</taxon>
        <taxon>Nocardioidaceae</taxon>
        <taxon>Nocardioides</taxon>
    </lineage>
</organism>
<accession>A0ABQ2NC91</accession>
<evidence type="ECO:0000259" key="9">
    <source>
        <dbReference type="PROSITE" id="PS51826"/>
    </source>
</evidence>
<evidence type="ECO:0000313" key="10">
    <source>
        <dbReference type="EMBL" id="GGO90523.1"/>
    </source>
</evidence>
<sequence length="435" mass="45788">MADYLLPDVGEGLTEAEIHAWHVAPGDVVKVNQVLLEIETAKSIVELPSPFAGTVESLLVDAGQTVTVGTPLVRIADPSAPPTSTSPPAHTEDVATGTAEQGGGSDGPETLVGYGPRETVSRRRRRGGVHANALAPARPAPAPVAVPARALAAPPVRLRARELGVDLNQVRSSRADGVVTMGDLAAHASGAAAAPEMPELKDREYREPVKGVRRMMAQAMVESAYSAPHVTLTVEIDTTHSVDLVRELRQDPRYAGVRLTTLTLMARACILALREYPELNARWDGEAVTFRRYVNLGIAAATPRGLIVPNIKDAADLSGPDLARAVEGLTETARAGKSQPADQTGGTFTITNIGVLKVDSGTPIINPGESAILAVGAIRRKPWVIVTRDGGEAIAIRDVVTFSLSVDHRFIDGEKASQFLAVIAAFSENPAGLGL</sequence>
<evidence type="ECO:0000256" key="6">
    <source>
        <dbReference type="RuleBase" id="RU003423"/>
    </source>
</evidence>
<dbReference type="Pfam" id="PF02817">
    <property type="entry name" value="E3_binding"/>
    <property type="match status" value="1"/>
</dbReference>
<keyword evidence="10" id="KW-0670">Pyruvate</keyword>
<dbReference type="EC" id="2.3.1.-" evidence="6"/>
<dbReference type="SUPFAM" id="SSF52777">
    <property type="entry name" value="CoA-dependent acyltransferases"/>
    <property type="match status" value="1"/>
</dbReference>
<feature type="region of interest" description="Disordered" evidence="7">
    <location>
        <begin position="74"/>
        <end position="115"/>
    </location>
</feature>
<reference evidence="11" key="1">
    <citation type="journal article" date="2019" name="Int. J. Syst. Evol. Microbiol.">
        <title>The Global Catalogue of Microorganisms (GCM) 10K type strain sequencing project: providing services to taxonomists for standard genome sequencing and annotation.</title>
        <authorList>
            <consortium name="The Broad Institute Genomics Platform"/>
            <consortium name="The Broad Institute Genome Sequencing Center for Infectious Disease"/>
            <person name="Wu L."/>
            <person name="Ma J."/>
        </authorList>
    </citation>
    <scope>NUCLEOTIDE SEQUENCE [LARGE SCALE GENOMIC DNA]</scope>
    <source>
        <strain evidence="11">CGMCC 4.7371</strain>
    </source>
</reference>
<dbReference type="Gene3D" id="4.10.320.10">
    <property type="entry name" value="E3-binding domain"/>
    <property type="match status" value="1"/>
</dbReference>
<keyword evidence="4 6" id="KW-0450">Lipoyl</keyword>
<dbReference type="InterPro" id="IPR050743">
    <property type="entry name" value="2-oxoacid_DH_E2_comp"/>
</dbReference>
<dbReference type="PROSITE" id="PS51826">
    <property type="entry name" value="PSBD"/>
    <property type="match status" value="1"/>
</dbReference>
<evidence type="ECO:0000256" key="5">
    <source>
        <dbReference type="ARBA" id="ARBA00023315"/>
    </source>
</evidence>
<dbReference type="CDD" id="cd06849">
    <property type="entry name" value="lipoyl_domain"/>
    <property type="match status" value="1"/>
</dbReference>
<gene>
    <name evidence="10" type="primary">pdhC</name>
    <name evidence="10" type="ORF">GCM10011584_22510</name>
</gene>
<dbReference type="EMBL" id="BMNI01000005">
    <property type="protein sequence ID" value="GGO90523.1"/>
    <property type="molecule type" value="Genomic_DNA"/>
</dbReference>
<name>A0ABQ2NC91_9ACTN</name>
<keyword evidence="11" id="KW-1185">Reference proteome</keyword>
<dbReference type="SUPFAM" id="SSF47005">
    <property type="entry name" value="Peripheral subunit-binding domain of 2-oxo acid dehydrogenase complex"/>
    <property type="match status" value="1"/>
</dbReference>
<protein>
    <recommendedName>
        <fullName evidence="6">Dihydrolipoamide acetyltransferase component of pyruvate dehydrogenase complex</fullName>
        <ecNumber evidence="6">2.3.1.-</ecNumber>
    </recommendedName>
</protein>
<feature type="domain" description="Peripheral subunit-binding (PSBD)" evidence="9">
    <location>
        <begin position="151"/>
        <end position="188"/>
    </location>
</feature>
<evidence type="ECO:0000256" key="2">
    <source>
        <dbReference type="ARBA" id="ARBA00007317"/>
    </source>
</evidence>
<dbReference type="RefSeq" id="WP_188784114.1">
    <property type="nucleotide sequence ID" value="NZ_BMNI01000005.1"/>
</dbReference>
<dbReference type="PROSITE" id="PS00189">
    <property type="entry name" value="LIPOYL"/>
    <property type="match status" value="1"/>
</dbReference>
<proteinExistence type="inferred from homology"/>
<dbReference type="InterPro" id="IPR036625">
    <property type="entry name" value="E3-bd_dom_sf"/>
</dbReference>
<evidence type="ECO:0000256" key="3">
    <source>
        <dbReference type="ARBA" id="ARBA00022679"/>
    </source>
</evidence>
<dbReference type="Pfam" id="PF00198">
    <property type="entry name" value="2-oxoacid_dh"/>
    <property type="match status" value="1"/>
</dbReference>
<comment type="cofactor">
    <cofactor evidence="1 6">
        <name>(R)-lipoate</name>
        <dbReference type="ChEBI" id="CHEBI:83088"/>
    </cofactor>
</comment>
<dbReference type="InterPro" id="IPR000089">
    <property type="entry name" value="Biotin_lipoyl"/>
</dbReference>
<feature type="domain" description="Lipoyl-binding" evidence="8">
    <location>
        <begin position="1"/>
        <end position="76"/>
    </location>
</feature>
<comment type="caution">
    <text evidence="10">The sequence shown here is derived from an EMBL/GenBank/DDBJ whole genome shotgun (WGS) entry which is preliminary data.</text>
</comment>
<dbReference type="SUPFAM" id="SSF51230">
    <property type="entry name" value="Single hybrid motif"/>
    <property type="match status" value="1"/>
</dbReference>
<dbReference type="InterPro" id="IPR023213">
    <property type="entry name" value="CAT-like_dom_sf"/>
</dbReference>
<comment type="similarity">
    <text evidence="2 6">Belongs to the 2-oxoacid dehydrogenase family.</text>
</comment>
<dbReference type="InterPro" id="IPR004167">
    <property type="entry name" value="PSBD"/>
</dbReference>